<proteinExistence type="predicted"/>
<dbReference type="EMBL" id="LJSG01000023">
    <property type="protein sequence ID" value="KPP88956.1"/>
    <property type="molecule type" value="Genomic_DNA"/>
</dbReference>
<keyword evidence="4" id="KW-1185">Reference proteome</keyword>
<organism evidence="2 3">
    <name type="scientific">Roseibaca calidilacus</name>
    <dbReference type="NCBI Taxonomy" id="1666912"/>
    <lineage>
        <taxon>Bacteria</taxon>
        <taxon>Pseudomonadati</taxon>
        <taxon>Pseudomonadota</taxon>
        <taxon>Alphaproteobacteria</taxon>
        <taxon>Rhodobacterales</taxon>
        <taxon>Paracoccaceae</taxon>
        <taxon>Roseinatronobacter</taxon>
    </lineage>
</organism>
<gene>
    <name evidence="1" type="ORF">Ga0058931_0026</name>
    <name evidence="2" type="ORF">HLUCCA05_14670</name>
</gene>
<dbReference type="EMBL" id="FBYC01000001">
    <property type="protein sequence ID" value="CUX79348.1"/>
    <property type="molecule type" value="Genomic_DNA"/>
</dbReference>
<evidence type="ECO:0000313" key="1">
    <source>
        <dbReference type="EMBL" id="CUX79348.1"/>
    </source>
</evidence>
<dbReference type="InterPro" id="IPR029045">
    <property type="entry name" value="ClpP/crotonase-like_dom_sf"/>
</dbReference>
<sequence>MQIKFPPLRRVLNLLPSCFMERAKGYPLRAATIGLAILALLHGPALVYAQAAPVSVIHNDNGGSLEERLEMIDQMRRAGQRVEIRGRCASACTMFLGLPNACVARTARLGFHGPSSQFYGISLAPREFEYWSRVMADHYPSAIRTWFMRTARFTTMDTITITGAEAIRLGARACA</sequence>
<dbReference type="Proteomes" id="UP000050413">
    <property type="component" value="Unassembled WGS sequence"/>
</dbReference>
<dbReference type="RefSeq" id="WP_176699292.1">
    <property type="nucleotide sequence ID" value="NZ_FBYC01000001.1"/>
</dbReference>
<accession>A0A0P7WFB6</accession>
<dbReference type="AlphaFoldDB" id="A0A0P7WFB6"/>
<reference evidence="1 4" key="2">
    <citation type="submission" date="2016-01" db="EMBL/GenBank/DDBJ databases">
        <authorList>
            <person name="Varghese N."/>
        </authorList>
    </citation>
    <scope>NUCLEOTIDE SEQUENCE [LARGE SCALE GENOMIC DNA]</scope>
    <source>
        <strain evidence="1 4">HL-91</strain>
    </source>
</reference>
<reference evidence="2 3" key="1">
    <citation type="submission" date="2015-09" db="EMBL/GenBank/DDBJ databases">
        <title>Identification and resolution of microdiversity through metagenomic sequencing of parallel consortia.</title>
        <authorList>
            <person name="Nelson W.C."/>
            <person name="Romine M.F."/>
            <person name="Lindemann S.R."/>
        </authorList>
    </citation>
    <scope>NUCLEOTIDE SEQUENCE [LARGE SCALE GENOMIC DNA]</scope>
    <source>
        <strain evidence="2">HL-91</strain>
    </source>
</reference>
<evidence type="ECO:0000313" key="4">
    <source>
        <dbReference type="Proteomes" id="UP000182045"/>
    </source>
</evidence>
<dbReference type="Proteomes" id="UP000182045">
    <property type="component" value="Unassembled WGS sequence"/>
</dbReference>
<dbReference type="SUPFAM" id="SSF52096">
    <property type="entry name" value="ClpP/crotonase"/>
    <property type="match status" value="1"/>
</dbReference>
<dbReference type="STRING" id="1666912.Ga0058931_0026"/>
<comment type="caution">
    <text evidence="2">The sequence shown here is derived from an EMBL/GenBank/DDBJ whole genome shotgun (WGS) entry which is preliminary data.</text>
</comment>
<protein>
    <submittedName>
        <fullName evidence="2">Uncharacterized protein</fullName>
    </submittedName>
</protein>
<name>A0A0P7WFB6_9RHOB</name>
<evidence type="ECO:0000313" key="3">
    <source>
        <dbReference type="Proteomes" id="UP000050413"/>
    </source>
</evidence>
<evidence type="ECO:0000313" key="2">
    <source>
        <dbReference type="EMBL" id="KPP88956.1"/>
    </source>
</evidence>